<evidence type="ECO:0000313" key="6">
    <source>
        <dbReference type="EMBL" id="AZS49861.1"/>
    </source>
</evidence>
<keyword evidence="1 5" id="KW-0169">Cobalamin biosynthesis</keyword>
<keyword evidence="4 5" id="KW-0949">S-adenosyl-L-methionine</keyword>
<evidence type="ECO:0000256" key="5">
    <source>
        <dbReference type="HAMAP-Rule" id="MF_00787"/>
    </source>
</evidence>
<comment type="function">
    <text evidence="5">Catalyzes the methylation of C-1 in cobalt-precorrin-5B to form cobalt-precorrin-6A.</text>
</comment>
<dbReference type="RefSeq" id="WP_127162031.1">
    <property type="nucleotide sequence ID" value="NZ_CP029822.1"/>
</dbReference>
<dbReference type="GO" id="GO:0032259">
    <property type="term" value="P:methylation"/>
    <property type="evidence" value="ECO:0007669"/>
    <property type="project" value="UniProtKB-KW"/>
</dbReference>
<evidence type="ECO:0000256" key="1">
    <source>
        <dbReference type="ARBA" id="ARBA00022573"/>
    </source>
</evidence>
<protein>
    <recommendedName>
        <fullName evidence="5">Cobalt-precorrin-5B C(1)-methyltransferase</fullName>
        <ecNumber evidence="5">2.1.1.195</ecNumber>
    </recommendedName>
    <alternativeName>
        <fullName evidence="5">Cobalt-precorrin-6A synthase</fullName>
    </alternativeName>
</protein>
<dbReference type="HAMAP" id="MF_00787">
    <property type="entry name" value="CbiD"/>
    <property type="match status" value="1"/>
</dbReference>
<dbReference type="UniPathway" id="UPA00148">
    <property type="reaction ID" value="UER00227"/>
</dbReference>
<dbReference type="EC" id="2.1.1.195" evidence="5"/>
<keyword evidence="7" id="KW-1185">Reference proteome</keyword>
<dbReference type="GO" id="GO:0019251">
    <property type="term" value="P:anaerobic cobalamin biosynthetic process"/>
    <property type="evidence" value="ECO:0007669"/>
    <property type="project" value="UniProtKB-UniRule"/>
</dbReference>
<evidence type="ECO:0000256" key="2">
    <source>
        <dbReference type="ARBA" id="ARBA00022603"/>
    </source>
</evidence>
<evidence type="ECO:0000313" key="7">
    <source>
        <dbReference type="Proteomes" id="UP000273143"/>
    </source>
</evidence>
<comment type="catalytic activity">
    <reaction evidence="5">
        <text>Co-precorrin-5B + S-adenosyl-L-methionine = Co-precorrin-6A + S-adenosyl-L-homocysteine</text>
        <dbReference type="Rhea" id="RHEA:26285"/>
        <dbReference type="ChEBI" id="CHEBI:57856"/>
        <dbReference type="ChEBI" id="CHEBI:59789"/>
        <dbReference type="ChEBI" id="CHEBI:60063"/>
        <dbReference type="ChEBI" id="CHEBI:60064"/>
        <dbReference type="EC" id="2.1.1.195"/>
    </reaction>
</comment>
<dbReference type="SUPFAM" id="SSF111342">
    <property type="entry name" value="CbiD-like"/>
    <property type="match status" value="1"/>
</dbReference>
<sequence>MEHVVWIDNKPFRKGYTTGSCATAAAKVAALMVLQQTVISQVSITTPSGVVLDLDVLEPYIEENTATAAIQKDGGDDIDVTHGMLIFASVTLNKSGAITIDGGEGIGRVTRKGVRHEIGAAAINDTPRRTIEEAVREVIGEQRGAHVVIFAPEGEERAQQTFNPRLGIMGGISIIGTTGIVTPMSEEGWKKSISLEIEMKREQGLDKIIFVPGNQGEKFAEALGFNSQYVVVMSNFVRHVLKDAERLGFKRVLILGHLGKLIKVAAGIFHTHNHVADGRIETLIALLALMGVPQDFLLQIDQCKTTEAAMELIEQENYQAVYQQIALRIKERVEQLSRFTKNPMQADAVLCSMDGKLLGCSAPLTTLIEEFQL</sequence>
<dbReference type="NCBIfam" id="TIGR00312">
    <property type="entry name" value="cbiD"/>
    <property type="match status" value="1"/>
</dbReference>
<keyword evidence="2 5" id="KW-0489">Methyltransferase</keyword>
<proteinExistence type="inferred from homology"/>
<name>A0A3S9XBY3_9GAMM</name>
<dbReference type="Pfam" id="PF01888">
    <property type="entry name" value="CbiD"/>
    <property type="match status" value="1"/>
</dbReference>
<comment type="similarity">
    <text evidence="5">Belongs to the CbiD family.</text>
</comment>
<gene>
    <name evidence="5" type="primary">cbiD</name>
    <name evidence="6" type="ORF">DM558_03275</name>
</gene>
<comment type="pathway">
    <text evidence="5">Cofactor biosynthesis; adenosylcobalamin biosynthesis; cob(II)yrinate a,c-diamide from sirohydrochlorin (anaerobic route): step 6/10.</text>
</comment>
<evidence type="ECO:0000256" key="3">
    <source>
        <dbReference type="ARBA" id="ARBA00022679"/>
    </source>
</evidence>
<dbReference type="PANTHER" id="PTHR35863">
    <property type="entry name" value="COBALT-PRECORRIN-5B C(1)-METHYLTRANSFERASE"/>
    <property type="match status" value="1"/>
</dbReference>
<dbReference type="KEGG" id="emo:DM558_03275"/>
<dbReference type="InterPro" id="IPR002748">
    <property type="entry name" value="CbiD"/>
</dbReference>
<dbReference type="Gene3D" id="3.30.2110.10">
    <property type="entry name" value="CbiD-like"/>
    <property type="match status" value="1"/>
</dbReference>
<organism evidence="6 7">
    <name type="scientific">Entomomonas moraniae</name>
    <dbReference type="NCBI Taxonomy" id="2213226"/>
    <lineage>
        <taxon>Bacteria</taxon>
        <taxon>Pseudomonadati</taxon>
        <taxon>Pseudomonadota</taxon>
        <taxon>Gammaproteobacteria</taxon>
        <taxon>Pseudomonadales</taxon>
        <taxon>Pseudomonadaceae</taxon>
        <taxon>Entomomonas</taxon>
    </lineage>
</organism>
<dbReference type="Proteomes" id="UP000273143">
    <property type="component" value="Chromosome"/>
</dbReference>
<dbReference type="EMBL" id="CP029822">
    <property type="protein sequence ID" value="AZS49861.1"/>
    <property type="molecule type" value="Genomic_DNA"/>
</dbReference>
<accession>A0A3S9XBY3</accession>
<evidence type="ECO:0000256" key="4">
    <source>
        <dbReference type="ARBA" id="ARBA00022691"/>
    </source>
</evidence>
<dbReference type="InterPro" id="IPR036074">
    <property type="entry name" value="CbiD_sf"/>
</dbReference>
<dbReference type="PANTHER" id="PTHR35863:SF1">
    <property type="entry name" value="COBALT-PRECORRIN-5B C(1)-METHYLTRANSFERASE"/>
    <property type="match status" value="1"/>
</dbReference>
<keyword evidence="3 5" id="KW-0808">Transferase</keyword>
<dbReference type="GO" id="GO:0043780">
    <property type="term" value="F:cobalt-precorrin-5B C1-methyltransferase activity"/>
    <property type="evidence" value="ECO:0007669"/>
    <property type="project" value="RHEA"/>
</dbReference>
<dbReference type="PIRSF" id="PIRSF026782">
    <property type="entry name" value="CbiD"/>
    <property type="match status" value="1"/>
</dbReference>
<reference evidence="7" key="1">
    <citation type="submission" date="2018-06" db="EMBL/GenBank/DDBJ databases">
        <title>Complete genome of Pseudomonas insecticola strain QZS01.</title>
        <authorList>
            <person name="Wang J."/>
            <person name="Su Q."/>
        </authorList>
    </citation>
    <scope>NUCLEOTIDE SEQUENCE [LARGE SCALE GENOMIC DNA]</scope>
    <source>
        <strain evidence="7">QZS01</strain>
    </source>
</reference>
<dbReference type="AlphaFoldDB" id="A0A3S9XBY3"/>